<dbReference type="GO" id="GO:0031929">
    <property type="term" value="P:TOR signaling"/>
    <property type="evidence" value="ECO:0007669"/>
    <property type="project" value="TreeGrafter"/>
</dbReference>
<proteinExistence type="inferred from homology"/>
<protein>
    <recommendedName>
        <fullName evidence="5">TIP41-like protein</fullName>
    </recommendedName>
</protein>
<dbReference type="PANTHER" id="PTHR21021:SF16">
    <property type="entry name" value="TIP41-LIKE PROTEIN"/>
    <property type="match status" value="1"/>
</dbReference>
<feature type="region of interest" description="Disordered" evidence="2">
    <location>
        <begin position="344"/>
        <end position="395"/>
    </location>
</feature>
<feature type="region of interest" description="Disordered" evidence="2">
    <location>
        <begin position="114"/>
        <end position="163"/>
    </location>
</feature>
<gene>
    <name evidence="3" type="ORF">E3P86_01441</name>
</gene>
<feature type="compositionally biased region" description="Polar residues" evidence="2">
    <location>
        <begin position="364"/>
        <end position="375"/>
    </location>
</feature>
<dbReference type="Pfam" id="PF04176">
    <property type="entry name" value="TIP41"/>
    <property type="match status" value="1"/>
</dbReference>
<comment type="similarity">
    <text evidence="1">Belongs to the TIP41 family.</text>
</comment>
<dbReference type="InterPro" id="IPR007303">
    <property type="entry name" value="TIP41-like"/>
</dbReference>
<dbReference type="EMBL" id="SPOI01000049">
    <property type="protein sequence ID" value="TIB38812.1"/>
    <property type="molecule type" value="Genomic_DNA"/>
</dbReference>
<evidence type="ECO:0008006" key="5">
    <source>
        <dbReference type="Google" id="ProtNLM"/>
    </source>
</evidence>
<evidence type="ECO:0000313" key="4">
    <source>
        <dbReference type="Proteomes" id="UP000310689"/>
    </source>
</evidence>
<dbReference type="Proteomes" id="UP000310689">
    <property type="component" value="Unassembled WGS sequence"/>
</dbReference>
<dbReference type="GO" id="GO:0005829">
    <property type="term" value="C:cytosol"/>
    <property type="evidence" value="ECO:0007669"/>
    <property type="project" value="TreeGrafter"/>
</dbReference>
<feature type="compositionally biased region" description="Polar residues" evidence="2">
    <location>
        <begin position="120"/>
        <end position="131"/>
    </location>
</feature>
<comment type="caution">
    <text evidence="3">The sequence shown here is derived from an EMBL/GenBank/DDBJ whole genome shotgun (WGS) entry which is preliminary data.</text>
</comment>
<dbReference type="AlphaFoldDB" id="A0A4T0JAV8"/>
<organism evidence="3 4">
    <name type="scientific">Wallemia ichthyophaga</name>
    <dbReference type="NCBI Taxonomy" id="245174"/>
    <lineage>
        <taxon>Eukaryota</taxon>
        <taxon>Fungi</taxon>
        <taxon>Dikarya</taxon>
        <taxon>Basidiomycota</taxon>
        <taxon>Wallemiomycotina</taxon>
        <taxon>Wallemiomycetes</taxon>
        <taxon>Wallemiales</taxon>
        <taxon>Wallemiaceae</taxon>
        <taxon>Wallemia</taxon>
    </lineage>
</organism>
<dbReference type="PANTHER" id="PTHR21021">
    <property type="entry name" value="GAF/PUTATIVE CYTOSKELETAL PROTEIN"/>
    <property type="match status" value="1"/>
</dbReference>
<sequence>MSDIHHGLVEGFSASDFTFNVTKGPSAAGSDFDCFTAELGFEPPRLLYPHNQIRIAHKLSNFTLGFYARPALNLVDKSGAEAKRVAYALHEGTKLQLQLPDKNYDWTYTTTYSGSSTRSFENTPYTSNTATPLLDDDNDDDHSTGGNSNHDYDNNHSHHDSDPTAIRNTITFFQDSMDGAGYTTLTATLRVDDDGFQVLQRHYVRIDRILFRMYETTFTHKFGTWKIEKRCKGWEGRWNEVVRRLPALYQVGQDESTQDYQDCVRDVLLSLSPDKKKALSKSHRNTNLQPAQMLRNTSNTSDSAGSRSESKSASRSASASASAMSSRSGSRMGFAARVLLSRHNSSASNASGRRRRKHPPGALSFSSTRAHANSNAPAQARSSSKSKSATPSLSLQSSCVSPMSSGCCSPSAVSGAGTGWNGVGKWKFKIDLSDEHDDICRPLPSPFPPEDVDNYDDYEMDEWEYQRRMSFGYNNRYNDIFDDFSSGSSDDDGLGGYGELDVAQQLTKRLERFSRQYPERLEVGGGSSIASASASDCDDYFNDINDF</sequence>
<name>A0A4T0JAV8_WALIC</name>
<evidence type="ECO:0000313" key="3">
    <source>
        <dbReference type="EMBL" id="TIB38812.1"/>
    </source>
</evidence>
<feature type="compositionally biased region" description="Polar residues" evidence="2">
    <location>
        <begin position="285"/>
        <end position="300"/>
    </location>
</feature>
<reference evidence="3 4" key="1">
    <citation type="submission" date="2019-03" db="EMBL/GenBank/DDBJ databases">
        <title>Sequencing 23 genomes of Wallemia ichthyophaga.</title>
        <authorList>
            <person name="Gostincar C."/>
        </authorList>
    </citation>
    <scope>NUCLEOTIDE SEQUENCE [LARGE SCALE GENOMIC DNA]</scope>
    <source>
        <strain evidence="3 4">EXF-6200</strain>
    </source>
</reference>
<feature type="region of interest" description="Disordered" evidence="2">
    <location>
        <begin position="275"/>
        <end position="328"/>
    </location>
</feature>
<feature type="compositionally biased region" description="Basic and acidic residues" evidence="2">
    <location>
        <begin position="150"/>
        <end position="162"/>
    </location>
</feature>
<accession>A0A4T0JAV8</accession>
<evidence type="ECO:0000256" key="1">
    <source>
        <dbReference type="ARBA" id="ARBA00006658"/>
    </source>
</evidence>
<feature type="compositionally biased region" description="Low complexity" evidence="2">
    <location>
        <begin position="376"/>
        <end position="395"/>
    </location>
</feature>
<dbReference type="InterPro" id="IPR051330">
    <property type="entry name" value="Phosphatase_reg/MetRdx"/>
</dbReference>
<feature type="compositionally biased region" description="Low complexity" evidence="2">
    <location>
        <begin position="301"/>
        <end position="328"/>
    </location>
</feature>
<evidence type="ECO:0000256" key="2">
    <source>
        <dbReference type="SAM" id="MobiDB-lite"/>
    </source>
</evidence>